<organism evidence="1 2">
    <name type="scientific">Nitratireductor aquimarinus</name>
    <dbReference type="NCBI Taxonomy" id="889300"/>
    <lineage>
        <taxon>Bacteria</taxon>
        <taxon>Pseudomonadati</taxon>
        <taxon>Pseudomonadota</taxon>
        <taxon>Alphaproteobacteria</taxon>
        <taxon>Hyphomicrobiales</taxon>
        <taxon>Phyllobacteriaceae</taxon>
        <taxon>Nitratireductor</taxon>
    </lineage>
</organism>
<name>A0ABU4AH75_9HYPH</name>
<gene>
    <name evidence="1" type="ORF">R2G56_04730</name>
</gene>
<sequence>MSALPVIGVIACTRPVEGENAQIVKERYLNAVRQHADALPLILPSNLDADDVAALLPKVDALLLTGSNSNISPARYRSPHAQRGMLDAARDSATARLIDAAVEGGTPLFGICRGLQEINVAFGGTLVDERDAGTPEFSHHAPNGVDLDAMFAYGHDAEVVPGASYEKALAVSGPLKINSVHYQRIGELGEGLSAAVRSHDGVVEAVAAAGTKAPVFAVQWHPEWEAEKRPHDLAFWRYVGEAARRAAGLSQA</sequence>
<dbReference type="Proteomes" id="UP001185659">
    <property type="component" value="Unassembled WGS sequence"/>
</dbReference>
<dbReference type="InterPro" id="IPR029062">
    <property type="entry name" value="Class_I_gatase-like"/>
</dbReference>
<accession>A0ABU4AH75</accession>
<dbReference type="CDD" id="cd01745">
    <property type="entry name" value="GATase1_2"/>
    <property type="match status" value="1"/>
</dbReference>
<dbReference type="PROSITE" id="PS51273">
    <property type="entry name" value="GATASE_TYPE_1"/>
    <property type="match status" value="1"/>
</dbReference>
<keyword evidence="2" id="KW-1185">Reference proteome</keyword>
<proteinExistence type="predicted"/>
<dbReference type="SUPFAM" id="SSF52317">
    <property type="entry name" value="Class I glutamine amidotransferase-like"/>
    <property type="match status" value="1"/>
</dbReference>
<keyword evidence="1" id="KW-0378">Hydrolase</keyword>
<evidence type="ECO:0000313" key="1">
    <source>
        <dbReference type="EMBL" id="MDV6225586.1"/>
    </source>
</evidence>
<dbReference type="InterPro" id="IPR011697">
    <property type="entry name" value="Peptidase_C26"/>
</dbReference>
<evidence type="ECO:0000313" key="2">
    <source>
        <dbReference type="Proteomes" id="UP001185659"/>
    </source>
</evidence>
<dbReference type="GO" id="GO:0016787">
    <property type="term" value="F:hydrolase activity"/>
    <property type="evidence" value="ECO:0007669"/>
    <property type="project" value="UniProtKB-KW"/>
</dbReference>
<dbReference type="RefSeq" id="WP_317560587.1">
    <property type="nucleotide sequence ID" value="NZ_JAWLIP010000001.1"/>
</dbReference>
<reference evidence="1 2" key="1">
    <citation type="submission" date="2023-10" db="EMBL/GenBank/DDBJ databases">
        <authorList>
            <person name="Venkata Ramana C."/>
            <person name="Sasikala C."/>
            <person name="Dhurka M."/>
        </authorList>
    </citation>
    <scope>NUCLEOTIDE SEQUENCE [LARGE SCALE GENOMIC DNA]</scope>
    <source>
        <strain evidence="1 2">KCTC 32151</strain>
    </source>
</reference>
<dbReference type="InterPro" id="IPR044668">
    <property type="entry name" value="PuuD-like"/>
</dbReference>
<dbReference type="PANTHER" id="PTHR43235">
    <property type="entry name" value="GLUTAMINE AMIDOTRANSFERASE PB2B2.05-RELATED"/>
    <property type="match status" value="1"/>
</dbReference>
<protein>
    <submittedName>
        <fullName evidence="1">Gamma-glutamyl-gamma-aminobutyrate hydrolase family protein</fullName>
    </submittedName>
</protein>
<dbReference type="Pfam" id="PF07722">
    <property type="entry name" value="Peptidase_C26"/>
    <property type="match status" value="1"/>
</dbReference>
<dbReference type="PANTHER" id="PTHR43235:SF1">
    <property type="entry name" value="GLUTAMINE AMIDOTRANSFERASE PB2B2.05-RELATED"/>
    <property type="match status" value="1"/>
</dbReference>
<comment type="caution">
    <text evidence="1">The sequence shown here is derived from an EMBL/GenBank/DDBJ whole genome shotgun (WGS) entry which is preliminary data.</text>
</comment>
<dbReference type="Gene3D" id="3.40.50.880">
    <property type="match status" value="1"/>
</dbReference>
<dbReference type="EMBL" id="JAWLIP010000001">
    <property type="protein sequence ID" value="MDV6225586.1"/>
    <property type="molecule type" value="Genomic_DNA"/>
</dbReference>